<dbReference type="EMBL" id="JAPEUR010000216">
    <property type="protein sequence ID" value="KAJ4314937.1"/>
    <property type="molecule type" value="Genomic_DNA"/>
</dbReference>
<keyword evidence="3" id="KW-1185">Reference proteome</keyword>
<feature type="compositionally biased region" description="Basic residues" evidence="1">
    <location>
        <begin position="232"/>
        <end position="248"/>
    </location>
</feature>
<comment type="caution">
    <text evidence="2">The sequence shown here is derived from an EMBL/GenBank/DDBJ whole genome shotgun (WGS) entry which is preliminary data.</text>
</comment>
<dbReference type="OrthoDB" id="5086876at2759"/>
<organism evidence="2 3">
    <name type="scientific">Fusarium piperis</name>
    <dbReference type="NCBI Taxonomy" id="1435070"/>
    <lineage>
        <taxon>Eukaryota</taxon>
        <taxon>Fungi</taxon>
        <taxon>Dikarya</taxon>
        <taxon>Ascomycota</taxon>
        <taxon>Pezizomycotina</taxon>
        <taxon>Sordariomycetes</taxon>
        <taxon>Hypocreomycetidae</taxon>
        <taxon>Hypocreales</taxon>
        <taxon>Nectriaceae</taxon>
        <taxon>Fusarium</taxon>
        <taxon>Fusarium solani species complex</taxon>
    </lineage>
</organism>
<dbReference type="Proteomes" id="UP001140502">
    <property type="component" value="Unassembled WGS sequence"/>
</dbReference>
<name>A0A9W8W7S8_9HYPO</name>
<gene>
    <name evidence="2" type="ORF">N0V84_008631</name>
</gene>
<dbReference type="AlphaFoldDB" id="A0A9W8W7S8"/>
<accession>A0A9W8W7S8</accession>
<proteinExistence type="predicted"/>
<reference evidence="2" key="1">
    <citation type="submission" date="2022-10" db="EMBL/GenBank/DDBJ databases">
        <title>Tapping the CABI collections for fungal endophytes: first genome assemblies for Collariella, Neodidymelliopsis, Ascochyta clinopodiicola, Didymella pomorum, Didymosphaeria variabile, Neocosmospora piperis and Neocucurbitaria cava.</title>
        <authorList>
            <person name="Hill R."/>
        </authorList>
    </citation>
    <scope>NUCLEOTIDE SEQUENCE</scope>
    <source>
        <strain evidence="2">IMI 366586</strain>
    </source>
</reference>
<protein>
    <submittedName>
        <fullName evidence="2">Uncharacterized protein</fullName>
    </submittedName>
</protein>
<evidence type="ECO:0000313" key="2">
    <source>
        <dbReference type="EMBL" id="KAJ4314937.1"/>
    </source>
</evidence>
<feature type="region of interest" description="Disordered" evidence="1">
    <location>
        <begin position="231"/>
        <end position="256"/>
    </location>
</feature>
<feature type="region of interest" description="Disordered" evidence="1">
    <location>
        <begin position="90"/>
        <end position="125"/>
    </location>
</feature>
<sequence length="256" mass="27643">MDPRAHSHHFVLVRNGQTVSLLNPVEPTPPREEPDTLDNFDNLRVLAACAIEEARVMEEMRAEVAMHRGSGRAFLRTLSPAVLEREYPYPMEEAPPSSPSRPSEDAPLRLPFHSRRGLPNSREGVPSAPLAVPALGRDPVPAAAAAAAPVVPRRRTRRVVCGVAGCTGLFSSKNIADHRKSHVLEAAGGSEAARQPCKACERTGKACMVSTSPTSRGVNTYSCLSCLTSHRGCSHKGHGRAKPRPRRHPALDSPSR</sequence>
<evidence type="ECO:0000256" key="1">
    <source>
        <dbReference type="SAM" id="MobiDB-lite"/>
    </source>
</evidence>
<evidence type="ECO:0000313" key="3">
    <source>
        <dbReference type="Proteomes" id="UP001140502"/>
    </source>
</evidence>